<dbReference type="GO" id="GO:0046872">
    <property type="term" value="F:metal ion binding"/>
    <property type="evidence" value="ECO:0007669"/>
    <property type="project" value="UniProtKB-KW"/>
</dbReference>
<evidence type="ECO:0000256" key="10">
    <source>
        <dbReference type="ARBA" id="ARBA00035585"/>
    </source>
</evidence>
<dbReference type="AlphaFoldDB" id="A0A428J065"/>
<evidence type="ECO:0000256" key="3">
    <source>
        <dbReference type="ARBA" id="ARBA00022519"/>
    </source>
</evidence>
<evidence type="ECO:0000256" key="1">
    <source>
        <dbReference type="ARBA" id="ARBA00004651"/>
    </source>
</evidence>
<evidence type="ECO:0000313" key="12">
    <source>
        <dbReference type="EMBL" id="RSK24993.1"/>
    </source>
</evidence>
<name>A0A428J065_9BACT</name>
<dbReference type="OrthoDB" id="9815830at2"/>
<dbReference type="EMBL" id="RWIS01000014">
    <property type="protein sequence ID" value="RSK24993.1"/>
    <property type="molecule type" value="Genomic_DNA"/>
</dbReference>
<keyword evidence="11" id="KW-0479">Metal-binding</keyword>
<dbReference type="GO" id="GO:0005886">
    <property type="term" value="C:plasma membrane"/>
    <property type="evidence" value="ECO:0007669"/>
    <property type="project" value="UniProtKB-SubCell"/>
</dbReference>
<keyword evidence="6 11" id="KW-0406">Ion transport</keyword>
<feature type="transmembrane region" description="Helical" evidence="11">
    <location>
        <begin position="68"/>
        <end position="86"/>
    </location>
</feature>
<sequence length="125" mass="13865">MNRSVLFIGLGGFIGSVSRYWVQQYFLRFVPVGFPLGTFLVNIVGCLLIGLFLGFFERHTEVSLSWRLFLTTGFCGGFTTFSTFAYESVTLARTSELVLLAMYAAGSLLVGMLAAFLGFWAARFI</sequence>
<gene>
    <name evidence="11 12" type="primary">crcB</name>
    <name evidence="11" type="synonym">fluC</name>
    <name evidence="12" type="ORF">EI290_18390</name>
</gene>
<keyword evidence="4 11" id="KW-0812">Transmembrane</keyword>
<evidence type="ECO:0000313" key="13">
    <source>
        <dbReference type="Proteomes" id="UP000280066"/>
    </source>
</evidence>
<evidence type="ECO:0000256" key="11">
    <source>
        <dbReference type="HAMAP-Rule" id="MF_00454"/>
    </source>
</evidence>
<feature type="transmembrane region" description="Helical" evidence="11">
    <location>
        <begin position="29"/>
        <end position="56"/>
    </location>
</feature>
<dbReference type="RefSeq" id="WP_125433134.1">
    <property type="nucleotide sequence ID" value="NZ_RWIS01000014.1"/>
</dbReference>
<keyword evidence="8 11" id="KW-0407">Ion channel</keyword>
<dbReference type="PANTHER" id="PTHR28259">
    <property type="entry name" value="FLUORIDE EXPORT PROTEIN 1-RELATED"/>
    <property type="match status" value="1"/>
</dbReference>
<comment type="activity regulation">
    <text evidence="11">Na(+) is not transported, but it plays an essential structural role and its presence is essential for fluoride channel function.</text>
</comment>
<evidence type="ECO:0000256" key="4">
    <source>
        <dbReference type="ARBA" id="ARBA00022692"/>
    </source>
</evidence>
<keyword evidence="11" id="KW-0915">Sodium</keyword>
<reference evidence="12 13" key="1">
    <citation type="submission" date="2018-12" db="EMBL/GenBank/DDBJ databases">
        <authorList>
            <person name="Feng G."/>
            <person name="Zhu H."/>
        </authorList>
    </citation>
    <scope>NUCLEOTIDE SEQUENCE [LARGE SCALE GENOMIC DNA]</scope>
    <source>
        <strain evidence="12 13">9PBR-2</strain>
    </source>
</reference>
<comment type="function">
    <text evidence="11">Fluoride-specific ion channel. Important for reducing fluoride concentration in the cell, thus reducing its toxicity.</text>
</comment>
<feature type="binding site" evidence="11">
    <location>
        <position position="79"/>
    </location>
    <ligand>
        <name>Na(+)</name>
        <dbReference type="ChEBI" id="CHEBI:29101"/>
        <note>structural</note>
    </ligand>
</feature>
<organism evidence="12 13">
    <name type="scientific">Hymenobacter metallilatus</name>
    <dbReference type="NCBI Taxonomy" id="2493666"/>
    <lineage>
        <taxon>Bacteria</taxon>
        <taxon>Pseudomonadati</taxon>
        <taxon>Bacteroidota</taxon>
        <taxon>Cytophagia</taxon>
        <taxon>Cytophagales</taxon>
        <taxon>Hymenobacteraceae</taxon>
        <taxon>Hymenobacter</taxon>
    </lineage>
</organism>
<keyword evidence="2 11" id="KW-1003">Cell membrane</keyword>
<feature type="transmembrane region" description="Helical" evidence="11">
    <location>
        <begin position="98"/>
        <end position="122"/>
    </location>
</feature>
<evidence type="ECO:0000256" key="8">
    <source>
        <dbReference type="ARBA" id="ARBA00023303"/>
    </source>
</evidence>
<keyword evidence="7 11" id="KW-0472">Membrane</keyword>
<dbReference type="PANTHER" id="PTHR28259:SF1">
    <property type="entry name" value="FLUORIDE EXPORT PROTEIN 1-RELATED"/>
    <property type="match status" value="1"/>
</dbReference>
<evidence type="ECO:0000256" key="9">
    <source>
        <dbReference type="ARBA" id="ARBA00035120"/>
    </source>
</evidence>
<dbReference type="NCBIfam" id="TIGR00494">
    <property type="entry name" value="crcB"/>
    <property type="match status" value="1"/>
</dbReference>
<evidence type="ECO:0000256" key="2">
    <source>
        <dbReference type="ARBA" id="ARBA00022475"/>
    </source>
</evidence>
<dbReference type="HAMAP" id="MF_00454">
    <property type="entry name" value="FluC"/>
    <property type="match status" value="1"/>
</dbReference>
<proteinExistence type="inferred from homology"/>
<comment type="subcellular location">
    <subcellularLocation>
        <location evidence="1 11">Cell membrane</location>
        <topology evidence="1 11">Multi-pass membrane protein</topology>
    </subcellularLocation>
</comment>
<dbReference type="GO" id="GO:0140114">
    <property type="term" value="P:cellular detoxification of fluoride"/>
    <property type="evidence" value="ECO:0007669"/>
    <property type="project" value="UniProtKB-UniRule"/>
</dbReference>
<comment type="catalytic activity">
    <reaction evidence="10">
        <text>fluoride(in) = fluoride(out)</text>
        <dbReference type="Rhea" id="RHEA:76159"/>
        <dbReference type="ChEBI" id="CHEBI:17051"/>
    </reaction>
    <physiologicalReaction direction="left-to-right" evidence="10">
        <dbReference type="Rhea" id="RHEA:76160"/>
    </physiologicalReaction>
</comment>
<evidence type="ECO:0000256" key="5">
    <source>
        <dbReference type="ARBA" id="ARBA00022989"/>
    </source>
</evidence>
<protein>
    <recommendedName>
        <fullName evidence="11">Fluoride-specific ion channel FluC</fullName>
    </recommendedName>
</protein>
<dbReference type="GO" id="GO:0062054">
    <property type="term" value="F:fluoride channel activity"/>
    <property type="evidence" value="ECO:0007669"/>
    <property type="project" value="UniProtKB-UniRule"/>
</dbReference>
<keyword evidence="13" id="KW-1185">Reference proteome</keyword>
<evidence type="ECO:0000256" key="6">
    <source>
        <dbReference type="ARBA" id="ARBA00023065"/>
    </source>
</evidence>
<comment type="caution">
    <text evidence="12">The sequence shown here is derived from an EMBL/GenBank/DDBJ whole genome shotgun (WGS) entry which is preliminary data.</text>
</comment>
<dbReference type="Pfam" id="PF02537">
    <property type="entry name" value="CRCB"/>
    <property type="match status" value="1"/>
</dbReference>
<dbReference type="InterPro" id="IPR003691">
    <property type="entry name" value="FluC"/>
</dbReference>
<feature type="binding site" evidence="11">
    <location>
        <position position="76"/>
    </location>
    <ligand>
        <name>Na(+)</name>
        <dbReference type="ChEBI" id="CHEBI:29101"/>
        <note>structural</note>
    </ligand>
</feature>
<accession>A0A428J065</accession>
<keyword evidence="3" id="KW-0997">Cell inner membrane</keyword>
<keyword evidence="11" id="KW-0813">Transport</keyword>
<dbReference type="Proteomes" id="UP000280066">
    <property type="component" value="Unassembled WGS sequence"/>
</dbReference>
<comment type="similarity">
    <text evidence="9 11">Belongs to the fluoride channel Fluc/FEX (TC 1.A.43) family.</text>
</comment>
<keyword evidence="5 11" id="KW-1133">Transmembrane helix</keyword>
<evidence type="ECO:0000256" key="7">
    <source>
        <dbReference type="ARBA" id="ARBA00023136"/>
    </source>
</evidence>